<feature type="compositionally biased region" description="Basic and acidic residues" evidence="1">
    <location>
        <begin position="295"/>
        <end position="325"/>
    </location>
</feature>
<name>Q8LNS5_ORYSJ</name>
<dbReference type="AlphaFoldDB" id="Q8LNS5"/>
<protein>
    <submittedName>
        <fullName evidence="2">Polypeptide</fullName>
    </submittedName>
</protein>
<gene>
    <name evidence="2" type="primary">OSJNBa0042E19.11</name>
</gene>
<feature type="compositionally biased region" description="Basic and acidic residues" evidence="1">
    <location>
        <begin position="1"/>
        <end position="13"/>
    </location>
</feature>
<feature type="region of interest" description="Disordered" evidence="1">
    <location>
        <begin position="168"/>
        <end position="386"/>
    </location>
</feature>
<reference evidence="3" key="2">
    <citation type="journal article" date="2008" name="Nucleic Acids Res.">
        <title>The rice annotation project database (RAP-DB): 2008 update.</title>
        <authorList>
            <consortium name="The rice annotation project (RAP)"/>
        </authorList>
    </citation>
    <scope>GENOME REANNOTATION</scope>
    <source>
        <strain evidence="3">cv. Nipponbare</strain>
    </source>
</reference>
<evidence type="ECO:0000313" key="3">
    <source>
        <dbReference type="Proteomes" id="UP000000763"/>
    </source>
</evidence>
<dbReference type="EMBL" id="AC068951">
    <property type="protein sequence ID" value="AAM93712.1"/>
    <property type="molecule type" value="Genomic_DNA"/>
</dbReference>
<proteinExistence type="predicted"/>
<feature type="compositionally biased region" description="Low complexity" evidence="1">
    <location>
        <begin position="341"/>
        <end position="354"/>
    </location>
</feature>
<feature type="region of interest" description="Disordered" evidence="1">
    <location>
        <begin position="1"/>
        <end position="25"/>
    </location>
</feature>
<feature type="compositionally biased region" description="Basic residues" evidence="1">
    <location>
        <begin position="355"/>
        <end position="368"/>
    </location>
</feature>
<feature type="compositionally biased region" description="Gly residues" evidence="1">
    <location>
        <begin position="374"/>
        <end position="386"/>
    </location>
</feature>
<reference evidence="3" key="1">
    <citation type="journal article" date="2005" name="Nature">
        <title>The map-based sequence of the rice genome.</title>
        <authorList>
            <consortium name="International rice genome sequencing project (IRGSP)"/>
            <person name="Matsumoto T."/>
            <person name="Wu J."/>
            <person name="Kanamori H."/>
            <person name="Katayose Y."/>
            <person name="Fujisawa M."/>
            <person name="Namiki N."/>
            <person name="Mizuno H."/>
            <person name="Yamamoto K."/>
            <person name="Antonio B.A."/>
            <person name="Baba T."/>
            <person name="Sakata K."/>
            <person name="Nagamura Y."/>
            <person name="Aoki H."/>
            <person name="Arikawa K."/>
            <person name="Arita K."/>
            <person name="Bito T."/>
            <person name="Chiden Y."/>
            <person name="Fujitsuka N."/>
            <person name="Fukunaka R."/>
            <person name="Hamada M."/>
            <person name="Harada C."/>
            <person name="Hayashi A."/>
            <person name="Hijishita S."/>
            <person name="Honda M."/>
            <person name="Hosokawa S."/>
            <person name="Ichikawa Y."/>
            <person name="Idonuma A."/>
            <person name="Iijima M."/>
            <person name="Ikeda M."/>
            <person name="Ikeno M."/>
            <person name="Ito K."/>
            <person name="Ito S."/>
            <person name="Ito T."/>
            <person name="Ito Y."/>
            <person name="Ito Y."/>
            <person name="Iwabuchi A."/>
            <person name="Kamiya K."/>
            <person name="Karasawa W."/>
            <person name="Kurita K."/>
            <person name="Katagiri S."/>
            <person name="Kikuta A."/>
            <person name="Kobayashi H."/>
            <person name="Kobayashi N."/>
            <person name="Machita K."/>
            <person name="Maehara T."/>
            <person name="Masukawa M."/>
            <person name="Mizubayashi T."/>
            <person name="Mukai Y."/>
            <person name="Nagasaki H."/>
            <person name="Nagata Y."/>
            <person name="Naito S."/>
            <person name="Nakashima M."/>
            <person name="Nakama Y."/>
            <person name="Nakamichi Y."/>
            <person name="Nakamura M."/>
            <person name="Meguro A."/>
            <person name="Negishi M."/>
            <person name="Ohta I."/>
            <person name="Ohta T."/>
            <person name="Okamoto M."/>
            <person name="Ono N."/>
            <person name="Saji S."/>
            <person name="Sakaguchi M."/>
            <person name="Sakai K."/>
            <person name="Shibata M."/>
            <person name="Shimokawa T."/>
            <person name="Song J."/>
            <person name="Takazaki Y."/>
            <person name="Terasawa K."/>
            <person name="Tsugane M."/>
            <person name="Tsuji K."/>
            <person name="Ueda S."/>
            <person name="Waki K."/>
            <person name="Yamagata H."/>
            <person name="Yamamoto M."/>
            <person name="Yamamoto S."/>
            <person name="Yamane H."/>
            <person name="Yoshiki S."/>
            <person name="Yoshihara R."/>
            <person name="Yukawa K."/>
            <person name="Zhong H."/>
            <person name="Yano M."/>
            <person name="Yuan Q."/>
            <person name="Ouyang S."/>
            <person name="Liu J."/>
            <person name="Jones K.M."/>
            <person name="Gansberger K."/>
            <person name="Moffat K."/>
            <person name="Hill J."/>
            <person name="Bera J."/>
            <person name="Fadrosh D."/>
            <person name="Jin S."/>
            <person name="Johri S."/>
            <person name="Kim M."/>
            <person name="Overton L."/>
            <person name="Reardon M."/>
            <person name="Tsitrin T."/>
            <person name="Vuong H."/>
            <person name="Weaver B."/>
            <person name="Ciecko A."/>
            <person name="Tallon L."/>
            <person name="Jackson J."/>
            <person name="Pai G."/>
            <person name="Aken S.V."/>
            <person name="Utterback T."/>
            <person name="Reidmuller S."/>
            <person name="Feldblyum T."/>
            <person name="Hsiao J."/>
            <person name="Zismann V."/>
            <person name="Iobst S."/>
            <person name="de Vazeille A.R."/>
            <person name="Buell C.R."/>
            <person name="Ying K."/>
            <person name="Li Y."/>
            <person name="Lu T."/>
            <person name="Huang Y."/>
            <person name="Zhao Q."/>
            <person name="Feng Q."/>
            <person name="Zhang L."/>
            <person name="Zhu J."/>
            <person name="Weng Q."/>
            <person name="Mu J."/>
            <person name="Lu Y."/>
            <person name="Fan D."/>
            <person name="Liu Y."/>
            <person name="Guan J."/>
            <person name="Zhang Y."/>
            <person name="Yu S."/>
            <person name="Liu X."/>
            <person name="Zhang Y."/>
            <person name="Hong G."/>
            <person name="Han B."/>
            <person name="Choisne N."/>
            <person name="Demange N."/>
            <person name="Orjeda G."/>
            <person name="Samain S."/>
            <person name="Cattolico L."/>
            <person name="Pelletier E."/>
            <person name="Couloux A."/>
            <person name="Segurens B."/>
            <person name="Wincker P."/>
            <person name="D'Hont A."/>
            <person name="Scarpelli C."/>
            <person name="Weissenbach J."/>
            <person name="Salanoubat M."/>
            <person name="Quetier F."/>
            <person name="Yu Y."/>
            <person name="Kim H.R."/>
            <person name="Rambo T."/>
            <person name="Currie J."/>
            <person name="Collura K."/>
            <person name="Luo M."/>
            <person name="Yang T."/>
            <person name="Ammiraju J.S.S."/>
            <person name="Engler F."/>
            <person name="Soderlund C."/>
            <person name="Wing R.A."/>
            <person name="Palmer L.E."/>
            <person name="de la Bastide M."/>
            <person name="Spiegel L."/>
            <person name="Nascimento L."/>
            <person name="Zutavern T."/>
            <person name="O'Shaughnessy A."/>
            <person name="Dike S."/>
            <person name="Dedhia N."/>
            <person name="Preston R."/>
            <person name="Balija V."/>
            <person name="McCombie W.R."/>
            <person name="Chow T."/>
            <person name="Chen H."/>
            <person name="Chung M."/>
            <person name="Chen C."/>
            <person name="Shaw J."/>
            <person name="Wu H."/>
            <person name="Hsiao K."/>
            <person name="Chao Y."/>
            <person name="Chu M."/>
            <person name="Cheng C."/>
            <person name="Hour A."/>
            <person name="Lee P."/>
            <person name="Lin S."/>
            <person name="Lin Y."/>
            <person name="Liou J."/>
            <person name="Liu S."/>
            <person name="Hsing Y."/>
            <person name="Raghuvanshi S."/>
            <person name="Mohanty A."/>
            <person name="Bharti A.K."/>
            <person name="Gaur A."/>
            <person name="Gupta V."/>
            <person name="Kumar D."/>
            <person name="Ravi V."/>
            <person name="Vij S."/>
            <person name="Kapur A."/>
            <person name="Khurana P."/>
            <person name="Khurana P."/>
            <person name="Khurana J.P."/>
            <person name="Tyagi A.K."/>
            <person name="Gaikwad K."/>
            <person name="Singh A."/>
            <person name="Dalal V."/>
            <person name="Srivastava S."/>
            <person name="Dixit A."/>
            <person name="Pal A.K."/>
            <person name="Ghazi I.A."/>
            <person name="Yadav M."/>
            <person name="Pandit A."/>
            <person name="Bhargava A."/>
            <person name="Sureshbabu K."/>
            <person name="Batra K."/>
            <person name="Sharma T.R."/>
            <person name="Mohapatra T."/>
            <person name="Singh N.K."/>
            <person name="Messing J."/>
            <person name="Nelson A.B."/>
            <person name="Fuks G."/>
            <person name="Kavchok S."/>
            <person name="Keizer G."/>
            <person name="Linton E."/>
            <person name="Llaca V."/>
            <person name="Song R."/>
            <person name="Tanyolac B."/>
            <person name="Young S."/>
            <person name="Ho-Il K."/>
            <person name="Hahn J.H."/>
            <person name="Sangsakoo G."/>
            <person name="Vanavichit A."/>
            <person name="de Mattos Luiz.A.T."/>
            <person name="Zimmer P.D."/>
            <person name="Malone G."/>
            <person name="Dellagostin O."/>
            <person name="de Oliveira A.C."/>
            <person name="Bevan M."/>
            <person name="Bancroft I."/>
            <person name="Minx P."/>
            <person name="Cordum H."/>
            <person name="Wilson R."/>
            <person name="Cheng Z."/>
            <person name="Jin W."/>
            <person name="Jiang J."/>
            <person name="Leong S.A."/>
            <person name="Iwama H."/>
            <person name="Gojobori T."/>
            <person name="Itoh T."/>
            <person name="Niimura Y."/>
            <person name="Fujii Y."/>
            <person name="Habara T."/>
            <person name="Sakai H."/>
            <person name="Sato Y."/>
            <person name="Wilson G."/>
            <person name="Kumar K."/>
            <person name="McCouch S."/>
            <person name="Juretic N."/>
            <person name="Hoen D."/>
            <person name="Wright S."/>
            <person name="Bruskiewich R."/>
            <person name="Bureau T."/>
            <person name="Miyao A."/>
            <person name="Hirochika H."/>
            <person name="Nishikawa T."/>
            <person name="Kadowaki K."/>
            <person name="Sugiura M."/>
            <person name="Burr B."/>
            <person name="Sasaki T."/>
        </authorList>
    </citation>
    <scope>NUCLEOTIDE SEQUENCE [LARGE SCALE GENOMIC DNA]</scope>
    <source>
        <strain evidence="3">cv. Nipponbare</strain>
    </source>
</reference>
<sequence length="386" mass="41821">MEAGLAREARPMERGQIGTRGATGGGVGLAREAWPAVEEATSVRGGAAGGYGVDFGARGERRVKTQPGLGRTDNDISFPLLRALSCCLTPQGWLPGESPVLAPLSPDERRLRFSVASLLEDFVSASPRWGDLVCVFLCWSSSVMTLQGYNLGQVRPNNLSMQPCGVIVQQHRDPDDPPQDPRRVKDERGRRENGHPCAPRRRSRRPEEEGGLSGAKGKLTSRRRGERSSAVPRRPTRVRRPSPPDPRPPSFAELIGPHRQIHALRPSPSSLPPIQRCCHRMDGDPAGRGGGEALELPRRLDLRRPEEEEEGRRSSRPTDQHRRAPDLPLASSPHGPPGVGVAAQAVRAIVTVRRAASRRRHRSPRRAKGNLTGRAGGGRGGAAAGE</sequence>
<evidence type="ECO:0000256" key="1">
    <source>
        <dbReference type="SAM" id="MobiDB-lite"/>
    </source>
</evidence>
<organism evidence="2 3">
    <name type="scientific">Oryza sativa subsp. japonica</name>
    <name type="common">Rice</name>
    <dbReference type="NCBI Taxonomy" id="39947"/>
    <lineage>
        <taxon>Eukaryota</taxon>
        <taxon>Viridiplantae</taxon>
        <taxon>Streptophyta</taxon>
        <taxon>Embryophyta</taxon>
        <taxon>Tracheophyta</taxon>
        <taxon>Spermatophyta</taxon>
        <taxon>Magnoliopsida</taxon>
        <taxon>Liliopsida</taxon>
        <taxon>Poales</taxon>
        <taxon>Poaceae</taxon>
        <taxon>BOP clade</taxon>
        <taxon>Oryzoideae</taxon>
        <taxon>Oryzeae</taxon>
        <taxon>Oryzinae</taxon>
        <taxon>Oryza</taxon>
        <taxon>Oryza sativa</taxon>
    </lineage>
</organism>
<accession>Q8LNS5</accession>
<dbReference type="Proteomes" id="UP000000763">
    <property type="component" value="Chromosome 10"/>
</dbReference>
<evidence type="ECO:0000313" key="2">
    <source>
        <dbReference type="EMBL" id="AAM93712.1"/>
    </source>
</evidence>
<feature type="compositionally biased region" description="Basic and acidic residues" evidence="1">
    <location>
        <begin position="170"/>
        <end position="194"/>
    </location>
</feature>